<proteinExistence type="predicted"/>
<reference evidence="4 5" key="1">
    <citation type="submission" date="2024-05" db="EMBL/GenBank/DDBJ databases">
        <title>Roseateles sp. DJS-2-20 16S ribosomal RNA gene Genome sequencing and assembly.</title>
        <authorList>
            <person name="Woo H."/>
        </authorList>
    </citation>
    <scope>NUCLEOTIDE SEQUENCE [LARGE SCALE GENOMIC DNA]</scope>
    <source>
        <strain evidence="4 5">DJS-2-20</strain>
    </source>
</reference>
<evidence type="ECO:0000259" key="2">
    <source>
        <dbReference type="Pfam" id="PF01757"/>
    </source>
</evidence>
<organism evidence="4 5">
    <name type="scientific">Roseateles paludis</name>
    <dbReference type="NCBI Taxonomy" id="3145238"/>
    <lineage>
        <taxon>Bacteria</taxon>
        <taxon>Pseudomonadati</taxon>
        <taxon>Pseudomonadota</taxon>
        <taxon>Betaproteobacteria</taxon>
        <taxon>Burkholderiales</taxon>
        <taxon>Sphaerotilaceae</taxon>
        <taxon>Roseateles</taxon>
    </lineage>
</organism>
<dbReference type="Proteomes" id="UP001495147">
    <property type="component" value="Unassembled WGS sequence"/>
</dbReference>
<keyword evidence="5" id="KW-1185">Reference proteome</keyword>
<dbReference type="EC" id="2.3.1.-" evidence="4"/>
<dbReference type="RefSeq" id="WP_347703904.1">
    <property type="nucleotide sequence ID" value="NZ_JBDPZD010000002.1"/>
</dbReference>
<dbReference type="PANTHER" id="PTHR23028">
    <property type="entry name" value="ACETYLTRANSFERASE"/>
    <property type="match status" value="1"/>
</dbReference>
<dbReference type="InterPro" id="IPR050879">
    <property type="entry name" value="Acyltransferase_3"/>
</dbReference>
<sequence length="686" mass="74343">MKAVGHDAGAPEGRSGLTRLGYRADVQGLRALAVALVVAFHAGVPLPGGFVGVDVFFVISGFVITGMLLREWRDIGHLDLRRFYVRRFFRLVPPLAVMIAITLIVSALLLSPSGTQQAVSGTAVGALLFSANIAIARLSGDYFATAANLNPLLHTWSLSVEEQFYILFPALLYALLRGMRGVRTGPLAAVLAGIGLLSLLLTVAPPATSGQPVLHWLAGFYSPFTRSWEFLVGALLALPLALWRQCSQRASTALGLVGLACLLVSVFQITESTRFPGWWTLLPTVGTALMLLAGCHANGWVTRWLSARSLALVGDWSYSIYLWHWPAIVFAKLLWPDSGVALGLAVLLACVVAVLSYYGVERPMRTAYQSRSSNVLQPILVMQAAPMLLAVGLATAAYTWFGNLELKRSMQTVSELPTGWGPGDCGARLPVERKQLERCRLLPSATGRPIYLVGDSNAMHFSDGLAAAAEKLNRPVITLTMGGCPFADATLVLSGKPEFSAECRVAFESHRQWLQRQPAGTVIVGMVSRYWSDESYQVLTAGLPAGSSRAAQMDAGVEHAVRAMQDAGHQVVLVQTIPHFVAADYPMVDGQCPGWRVITRRCAVASGRMPRTFADTYQAFSRHGLEAASTRTGAVLADFRDYFCPDTRCRTDAADGTPMYMADGYHLNRSGSRMLGPQFLRLLERD</sequence>
<keyword evidence="4" id="KW-0012">Acyltransferase</keyword>
<feature type="transmembrane region" description="Helical" evidence="1">
    <location>
        <begin position="276"/>
        <end position="295"/>
    </location>
</feature>
<dbReference type="InterPro" id="IPR043968">
    <property type="entry name" value="SGNH"/>
</dbReference>
<feature type="transmembrane region" description="Helical" evidence="1">
    <location>
        <begin position="187"/>
        <end position="207"/>
    </location>
</feature>
<keyword evidence="1" id="KW-0472">Membrane</keyword>
<evidence type="ECO:0000259" key="3">
    <source>
        <dbReference type="Pfam" id="PF19040"/>
    </source>
</evidence>
<feature type="transmembrane region" description="Helical" evidence="1">
    <location>
        <begin position="50"/>
        <end position="70"/>
    </location>
</feature>
<dbReference type="GO" id="GO:0016746">
    <property type="term" value="F:acyltransferase activity"/>
    <property type="evidence" value="ECO:0007669"/>
    <property type="project" value="UniProtKB-KW"/>
</dbReference>
<dbReference type="InterPro" id="IPR002656">
    <property type="entry name" value="Acyl_transf_3_dom"/>
</dbReference>
<dbReference type="Pfam" id="PF19040">
    <property type="entry name" value="SGNH"/>
    <property type="match status" value="1"/>
</dbReference>
<evidence type="ECO:0000313" key="5">
    <source>
        <dbReference type="Proteomes" id="UP001495147"/>
    </source>
</evidence>
<feature type="transmembrane region" description="Helical" evidence="1">
    <location>
        <begin position="250"/>
        <end position="270"/>
    </location>
</feature>
<dbReference type="EMBL" id="JBDPZD010000002">
    <property type="protein sequence ID" value="MEO3691061.1"/>
    <property type="molecule type" value="Genomic_DNA"/>
</dbReference>
<feature type="transmembrane region" description="Helical" evidence="1">
    <location>
        <begin position="227"/>
        <end position="243"/>
    </location>
</feature>
<dbReference type="PANTHER" id="PTHR23028:SF53">
    <property type="entry name" value="ACYL_TRANSF_3 DOMAIN-CONTAINING PROTEIN"/>
    <property type="match status" value="1"/>
</dbReference>
<keyword evidence="1" id="KW-1133">Transmembrane helix</keyword>
<feature type="transmembrane region" description="Helical" evidence="1">
    <location>
        <begin position="380"/>
        <end position="401"/>
    </location>
</feature>
<protein>
    <submittedName>
        <fullName evidence="4">Acyltransferase family protein</fullName>
        <ecNumber evidence="4">2.3.1.-</ecNumber>
    </submittedName>
</protein>
<feature type="domain" description="Acyltransferase 3" evidence="2">
    <location>
        <begin position="25"/>
        <end position="354"/>
    </location>
</feature>
<feature type="transmembrane region" description="Helical" evidence="1">
    <location>
        <begin position="316"/>
        <end position="335"/>
    </location>
</feature>
<evidence type="ECO:0000313" key="4">
    <source>
        <dbReference type="EMBL" id="MEO3691061.1"/>
    </source>
</evidence>
<dbReference type="SUPFAM" id="SSF52266">
    <property type="entry name" value="SGNH hydrolase"/>
    <property type="match status" value="1"/>
</dbReference>
<feature type="transmembrane region" description="Helical" evidence="1">
    <location>
        <begin position="341"/>
        <end position="360"/>
    </location>
</feature>
<feature type="transmembrane region" description="Helical" evidence="1">
    <location>
        <begin position="91"/>
        <end position="110"/>
    </location>
</feature>
<comment type="caution">
    <text evidence="4">The sequence shown here is derived from an EMBL/GenBank/DDBJ whole genome shotgun (WGS) entry which is preliminary data.</text>
</comment>
<gene>
    <name evidence="4" type="ORF">ABDJ85_06230</name>
</gene>
<accession>A0ABV0G006</accession>
<keyword evidence="1" id="KW-0812">Transmembrane</keyword>
<dbReference type="Pfam" id="PF01757">
    <property type="entry name" value="Acyl_transf_3"/>
    <property type="match status" value="1"/>
</dbReference>
<evidence type="ECO:0000256" key="1">
    <source>
        <dbReference type="SAM" id="Phobius"/>
    </source>
</evidence>
<name>A0ABV0G006_9BURK</name>
<keyword evidence="4" id="KW-0808">Transferase</keyword>
<feature type="domain" description="SGNH" evidence="3">
    <location>
        <begin position="435"/>
        <end position="680"/>
    </location>
</feature>